<gene>
    <name evidence="1" type="ORF">EB235_08255</name>
</gene>
<evidence type="ECO:0000313" key="1">
    <source>
        <dbReference type="EMBL" id="QKD01506.1"/>
    </source>
</evidence>
<evidence type="ECO:0000313" key="2">
    <source>
        <dbReference type="Proteomes" id="UP000503017"/>
    </source>
</evidence>
<sequence length="119" mass="12812">MTPCAHTKTKTETLDRDLRPEEIAKAESVTNVEGLGREGEPGPNVSVPIFEASTNRIAFVSEIATEDLTASLAAEWLASGNADSATAVLPQLRDRFGLSAREAIEACRQAALIRARAYR</sequence>
<name>A0A6M7WIB1_RHILI</name>
<proteinExistence type="predicted"/>
<dbReference type="AlphaFoldDB" id="A0A6M7WIB1"/>
<accession>A0A6M7WIB1</accession>
<dbReference type="Proteomes" id="UP000503017">
    <property type="component" value="Chromosome"/>
</dbReference>
<dbReference type="EMBL" id="CP033367">
    <property type="protein sequence ID" value="QKD01506.1"/>
    <property type="molecule type" value="Genomic_DNA"/>
</dbReference>
<organism evidence="1 2">
    <name type="scientific">Mesorhizobium loti R88b</name>
    <dbReference type="NCBI Taxonomy" id="935548"/>
    <lineage>
        <taxon>Bacteria</taxon>
        <taxon>Pseudomonadati</taxon>
        <taxon>Pseudomonadota</taxon>
        <taxon>Alphaproteobacteria</taxon>
        <taxon>Hyphomicrobiales</taxon>
        <taxon>Phyllobacteriaceae</taxon>
        <taxon>Mesorhizobium</taxon>
    </lineage>
</organism>
<reference evidence="1 2" key="1">
    <citation type="submission" date="2018-10" db="EMBL/GenBank/DDBJ databases">
        <authorList>
            <person name="Perry B.J."/>
            <person name="Sullivan J.T."/>
            <person name="Murphy R.J.T."/>
            <person name="Ramsay J.P."/>
            <person name="Ronson C.W."/>
        </authorList>
    </citation>
    <scope>NUCLEOTIDE SEQUENCE [LARGE SCALE GENOMIC DNA]</scope>
    <source>
        <strain evidence="1 2">R88b</strain>
    </source>
</reference>
<protein>
    <submittedName>
        <fullName evidence="1">Uncharacterized protein</fullName>
    </submittedName>
</protein>